<evidence type="ECO:0000313" key="1">
    <source>
        <dbReference type="EMBL" id="JAD98064.1"/>
    </source>
</evidence>
<dbReference type="EMBL" id="GBRH01199831">
    <property type="protein sequence ID" value="JAD98064.1"/>
    <property type="molecule type" value="Transcribed_RNA"/>
</dbReference>
<sequence length="45" mass="5539">MRIMKVCWHLGQFNNPCLQQLLNTFTYRGKIYGREEPVVLRNRKW</sequence>
<accession>A0A0A9EBE7</accession>
<organism evidence="1">
    <name type="scientific">Arundo donax</name>
    <name type="common">Giant reed</name>
    <name type="synonym">Donax arundinaceus</name>
    <dbReference type="NCBI Taxonomy" id="35708"/>
    <lineage>
        <taxon>Eukaryota</taxon>
        <taxon>Viridiplantae</taxon>
        <taxon>Streptophyta</taxon>
        <taxon>Embryophyta</taxon>
        <taxon>Tracheophyta</taxon>
        <taxon>Spermatophyta</taxon>
        <taxon>Magnoliopsida</taxon>
        <taxon>Liliopsida</taxon>
        <taxon>Poales</taxon>
        <taxon>Poaceae</taxon>
        <taxon>PACMAD clade</taxon>
        <taxon>Arundinoideae</taxon>
        <taxon>Arundineae</taxon>
        <taxon>Arundo</taxon>
    </lineage>
</organism>
<dbReference type="AlphaFoldDB" id="A0A0A9EBE7"/>
<name>A0A0A9EBE7_ARUDO</name>
<proteinExistence type="predicted"/>
<reference evidence="1" key="1">
    <citation type="submission" date="2014-09" db="EMBL/GenBank/DDBJ databases">
        <authorList>
            <person name="Magalhaes I.L.F."/>
            <person name="Oliveira U."/>
            <person name="Santos F.R."/>
            <person name="Vidigal T.H.D.A."/>
            <person name="Brescovit A.D."/>
            <person name="Santos A.J."/>
        </authorList>
    </citation>
    <scope>NUCLEOTIDE SEQUENCE</scope>
    <source>
        <tissue evidence="1">Shoot tissue taken approximately 20 cm above the soil surface</tissue>
    </source>
</reference>
<protein>
    <submittedName>
        <fullName evidence="1">Uncharacterized protein</fullName>
    </submittedName>
</protein>
<reference evidence="1" key="2">
    <citation type="journal article" date="2015" name="Data Brief">
        <title>Shoot transcriptome of the giant reed, Arundo donax.</title>
        <authorList>
            <person name="Barrero R.A."/>
            <person name="Guerrero F.D."/>
            <person name="Moolhuijzen P."/>
            <person name="Goolsby J.A."/>
            <person name="Tidwell J."/>
            <person name="Bellgard S.E."/>
            <person name="Bellgard M.I."/>
        </authorList>
    </citation>
    <scope>NUCLEOTIDE SEQUENCE</scope>
    <source>
        <tissue evidence="1">Shoot tissue taken approximately 20 cm above the soil surface</tissue>
    </source>
</reference>